<dbReference type="AlphaFoldDB" id="A0A1B0AML9"/>
<protein>
    <submittedName>
        <fullName evidence="1">Uncharacterized protein</fullName>
    </submittedName>
</protein>
<evidence type="ECO:0000313" key="2">
    <source>
        <dbReference type="Proteomes" id="UP000092460"/>
    </source>
</evidence>
<reference evidence="2" key="1">
    <citation type="submission" date="2015-01" db="EMBL/GenBank/DDBJ databases">
        <authorList>
            <person name="Aksoy S."/>
            <person name="Warren W."/>
            <person name="Wilson R.K."/>
        </authorList>
    </citation>
    <scope>NUCLEOTIDE SEQUENCE [LARGE SCALE GENOMIC DNA]</scope>
    <source>
        <strain evidence="2">IAEA</strain>
    </source>
</reference>
<dbReference type="Proteomes" id="UP000092460">
    <property type="component" value="Unassembled WGS sequence"/>
</dbReference>
<accession>A0A1B0AML9</accession>
<reference evidence="1" key="2">
    <citation type="submission" date="2020-05" db="UniProtKB">
        <authorList>
            <consortium name="EnsemblMetazoa"/>
        </authorList>
    </citation>
    <scope>IDENTIFICATION</scope>
    <source>
        <strain evidence="1">IAEA</strain>
    </source>
</reference>
<organism evidence="1 2">
    <name type="scientific">Glossina palpalis gambiensis</name>
    <dbReference type="NCBI Taxonomy" id="67801"/>
    <lineage>
        <taxon>Eukaryota</taxon>
        <taxon>Metazoa</taxon>
        <taxon>Ecdysozoa</taxon>
        <taxon>Arthropoda</taxon>
        <taxon>Hexapoda</taxon>
        <taxon>Insecta</taxon>
        <taxon>Pterygota</taxon>
        <taxon>Neoptera</taxon>
        <taxon>Endopterygota</taxon>
        <taxon>Diptera</taxon>
        <taxon>Brachycera</taxon>
        <taxon>Muscomorpha</taxon>
        <taxon>Hippoboscoidea</taxon>
        <taxon>Glossinidae</taxon>
        <taxon>Glossina</taxon>
    </lineage>
</organism>
<sequence>MISFKVLVGWFRVYVLGIKESKTNSNCCKIVIEIVNHVLKDEYCVHEKFMEGPAAVDFLTFINSLRKSVLTALHLSLNRVILAVVIAVAYASPKPGYYGKHEHHTIHVPYNIHTIHHHHVQKVPVYKHIIKEVPVIKQVVKEVPVVKEIVKEVPVVKEVHVPIIKEVHVPVHHVHHEDHVVHKDFSSSGWY</sequence>
<proteinExistence type="predicted"/>
<keyword evidence="2" id="KW-1185">Reference proteome</keyword>
<dbReference type="EnsemblMetazoa" id="GPPI001946-RA">
    <property type="protein sequence ID" value="GPPI001946-PA"/>
    <property type="gene ID" value="GPPI001946"/>
</dbReference>
<dbReference type="VEuPathDB" id="VectorBase:GPPI001946"/>
<evidence type="ECO:0000313" key="1">
    <source>
        <dbReference type="EnsemblMetazoa" id="GPPI001946-PA"/>
    </source>
</evidence>
<dbReference type="EMBL" id="JXJN01000500">
    <property type="status" value="NOT_ANNOTATED_CDS"/>
    <property type="molecule type" value="Genomic_DNA"/>
</dbReference>
<name>A0A1B0AML9_9MUSC</name>